<reference evidence="2 3" key="1">
    <citation type="submission" date="2023-07" db="EMBL/GenBank/DDBJ databases">
        <title>Genomic Encyclopedia of Type Strains, Phase IV (KMG-IV): sequencing the most valuable type-strain genomes for metagenomic binning, comparative biology and taxonomic classification.</title>
        <authorList>
            <person name="Goeker M."/>
        </authorList>
    </citation>
    <scope>NUCLEOTIDE SEQUENCE [LARGE SCALE GENOMIC DNA]</scope>
    <source>
        <strain evidence="2 3">NIO-1023</strain>
    </source>
</reference>
<comment type="caution">
    <text evidence="2">The sequence shown here is derived from an EMBL/GenBank/DDBJ whole genome shotgun (WGS) entry which is preliminary data.</text>
</comment>
<name>A0ABT9MIW5_9DEIO</name>
<proteinExistence type="predicted"/>
<protein>
    <submittedName>
        <fullName evidence="2">Transposase InsO family protein</fullName>
    </submittedName>
</protein>
<dbReference type="PANTHER" id="PTHR47515">
    <property type="entry name" value="LOW CALCIUM RESPONSE LOCUS PROTEIN T"/>
    <property type="match status" value="1"/>
</dbReference>
<dbReference type="InterPro" id="IPR001584">
    <property type="entry name" value="Integrase_cat-core"/>
</dbReference>
<evidence type="ECO:0000313" key="2">
    <source>
        <dbReference type="EMBL" id="MDP9766534.1"/>
    </source>
</evidence>
<dbReference type="Proteomes" id="UP001232163">
    <property type="component" value="Unassembled WGS sequence"/>
</dbReference>
<dbReference type="Pfam" id="PF13683">
    <property type="entry name" value="rve_3"/>
    <property type="match status" value="1"/>
</dbReference>
<accession>A0ABT9MIW5</accession>
<keyword evidence="3" id="KW-1185">Reference proteome</keyword>
<sequence>MPEIVGNQRFDHSITLVQPNCPQPLNPEKPVQNAYIESEGGRMGDEFLNVHWFLSVPQTRLSLTIWRRDDSVVRKHSSLGNVTPQEFTRQLAG</sequence>
<organism evidence="2 3">
    <name type="scientific">Deinococcus enclensis</name>
    <dbReference type="NCBI Taxonomy" id="1049582"/>
    <lineage>
        <taxon>Bacteria</taxon>
        <taxon>Thermotogati</taxon>
        <taxon>Deinococcota</taxon>
        <taxon>Deinococci</taxon>
        <taxon>Deinococcales</taxon>
        <taxon>Deinococcaceae</taxon>
        <taxon>Deinococcus</taxon>
    </lineage>
</organism>
<feature type="domain" description="Integrase catalytic" evidence="1">
    <location>
        <begin position="26"/>
        <end position="84"/>
    </location>
</feature>
<dbReference type="EMBL" id="JAURUR010000032">
    <property type="protein sequence ID" value="MDP9766534.1"/>
    <property type="molecule type" value="Genomic_DNA"/>
</dbReference>
<gene>
    <name evidence="2" type="ORF">QO006_004001</name>
</gene>
<dbReference type="InterPro" id="IPR012337">
    <property type="entry name" value="RNaseH-like_sf"/>
</dbReference>
<evidence type="ECO:0000313" key="3">
    <source>
        <dbReference type="Proteomes" id="UP001232163"/>
    </source>
</evidence>
<dbReference type="SUPFAM" id="SSF53098">
    <property type="entry name" value="Ribonuclease H-like"/>
    <property type="match status" value="1"/>
</dbReference>
<dbReference type="PANTHER" id="PTHR47515:SF1">
    <property type="entry name" value="BLR2054 PROTEIN"/>
    <property type="match status" value="1"/>
</dbReference>
<evidence type="ECO:0000259" key="1">
    <source>
        <dbReference type="Pfam" id="PF13683"/>
    </source>
</evidence>